<evidence type="ECO:0000256" key="1">
    <source>
        <dbReference type="ARBA" id="ARBA00022741"/>
    </source>
</evidence>
<dbReference type="Proteomes" id="UP000001357">
    <property type="component" value="Unassembled WGS sequence"/>
</dbReference>
<dbReference type="NCBIfam" id="TIGR00231">
    <property type="entry name" value="small_GTP"/>
    <property type="match status" value="1"/>
</dbReference>
<dbReference type="InterPro" id="IPR027417">
    <property type="entry name" value="P-loop_NTPase"/>
</dbReference>
<dbReference type="SMART" id="SM00175">
    <property type="entry name" value="RAB"/>
    <property type="match status" value="1"/>
</dbReference>
<dbReference type="SMART" id="SM00176">
    <property type="entry name" value="RAN"/>
    <property type="match status" value="1"/>
</dbReference>
<dbReference type="GO" id="GO:0005525">
    <property type="term" value="F:GTP binding"/>
    <property type="evidence" value="ECO:0007669"/>
    <property type="project" value="InterPro"/>
</dbReference>
<dbReference type="FunFam" id="3.40.50.300:FF:001808">
    <property type="entry name" value="Rab GTPase"/>
    <property type="match status" value="1"/>
</dbReference>
<dbReference type="InterPro" id="IPR005225">
    <property type="entry name" value="Small_GTP-bd"/>
</dbReference>
<dbReference type="Pfam" id="PF00071">
    <property type="entry name" value="Ras"/>
    <property type="match status" value="1"/>
</dbReference>
<dbReference type="CDD" id="cd00154">
    <property type="entry name" value="Rab"/>
    <property type="match status" value="1"/>
</dbReference>
<dbReference type="OMA" id="FANGIFP"/>
<evidence type="ECO:0000313" key="3">
    <source>
        <dbReference type="Proteomes" id="UP000001357"/>
    </source>
</evidence>
<dbReference type="PROSITE" id="PS51421">
    <property type="entry name" value="RAS"/>
    <property type="match status" value="1"/>
</dbReference>
<reference evidence="2 3" key="1">
    <citation type="journal article" date="2008" name="Nature">
        <title>The genome of the choanoflagellate Monosiga brevicollis and the origin of metazoans.</title>
        <authorList>
            <consortium name="JGI Sequencing"/>
            <person name="King N."/>
            <person name="Westbrook M.J."/>
            <person name="Young S.L."/>
            <person name="Kuo A."/>
            <person name="Abedin M."/>
            <person name="Chapman J."/>
            <person name="Fairclough S."/>
            <person name="Hellsten U."/>
            <person name="Isogai Y."/>
            <person name="Letunic I."/>
            <person name="Marr M."/>
            <person name="Pincus D."/>
            <person name="Putnam N."/>
            <person name="Rokas A."/>
            <person name="Wright K.J."/>
            <person name="Zuzow R."/>
            <person name="Dirks W."/>
            <person name="Good M."/>
            <person name="Goodstein D."/>
            <person name="Lemons D."/>
            <person name="Li W."/>
            <person name="Lyons J.B."/>
            <person name="Morris A."/>
            <person name="Nichols S."/>
            <person name="Richter D.J."/>
            <person name="Salamov A."/>
            <person name="Bork P."/>
            <person name="Lim W.A."/>
            <person name="Manning G."/>
            <person name="Miller W.T."/>
            <person name="McGinnis W."/>
            <person name="Shapiro H."/>
            <person name="Tjian R."/>
            <person name="Grigoriev I.V."/>
            <person name="Rokhsar D."/>
        </authorList>
    </citation>
    <scope>NUCLEOTIDE SEQUENCE [LARGE SCALE GENOMIC DNA]</scope>
    <source>
        <strain evidence="3">MX1 / ATCC 50154</strain>
    </source>
</reference>
<dbReference type="SMART" id="SM00173">
    <property type="entry name" value="RAS"/>
    <property type="match status" value="1"/>
</dbReference>
<dbReference type="RefSeq" id="XP_001748027.1">
    <property type="nucleotide sequence ID" value="XM_001747975.1"/>
</dbReference>
<dbReference type="GeneID" id="5893366"/>
<dbReference type="GO" id="GO:0003924">
    <property type="term" value="F:GTPase activity"/>
    <property type="evidence" value="ECO:0000318"/>
    <property type="project" value="GO_Central"/>
</dbReference>
<dbReference type="GO" id="GO:0006886">
    <property type="term" value="P:intracellular protein transport"/>
    <property type="evidence" value="ECO:0000318"/>
    <property type="project" value="GO_Central"/>
</dbReference>
<proteinExistence type="predicted"/>
<dbReference type="InParanoid" id="A9V5R0"/>
<dbReference type="eggNOG" id="KOG0084">
    <property type="taxonomic scope" value="Eukaryota"/>
</dbReference>
<dbReference type="EMBL" id="CH991561">
    <property type="protein sequence ID" value="EDQ87084.1"/>
    <property type="molecule type" value="Genomic_DNA"/>
</dbReference>
<dbReference type="SUPFAM" id="SSF52540">
    <property type="entry name" value="P-loop containing nucleoside triphosphate hydrolases"/>
    <property type="match status" value="1"/>
</dbReference>
<dbReference type="GO" id="GO:0000045">
    <property type="term" value="P:autophagosome assembly"/>
    <property type="evidence" value="ECO:0000318"/>
    <property type="project" value="GO_Central"/>
</dbReference>
<sequence length="200" mass="21814">MSFDNDYDYLVKLCAVGDSQVGKSSIIQRFANGIFPEFHGPTIGVDFFFRTVEMKGKQVKIQVWDTAGQERFQSITQSYYRGAHGIIFVYDLTDVVSAQSLSRWYEDVKKSARSDIKCIVVGNKADIKKSDDALDIATEFASRHRLAHVVVSAKTADNVSKAFLNLAEDCLGAETVNAGKGNSKIPVTLGKPVSSGGGCC</sequence>
<dbReference type="PRINTS" id="PR00449">
    <property type="entry name" value="RASTRNSFRMNG"/>
</dbReference>
<dbReference type="PROSITE" id="PS51419">
    <property type="entry name" value="RAB"/>
    <property type="match status" value="1"/>
</dbReference>
<protein>
    <submittedName>
        <fullName evidence="2">Uncharacterized protein</fullName>
    </submittedName>
</protein>
<gene>
    <name evidence="2" type="ORF">MONBRDRAFT_35367</name>
</gene>
<dbReference type="SMART" id="SM00174">
    <property type="entry name" value="RHO"/>
    <property type="match status" value="1"/>
</dbReference>
<dbReference type="PANTHER" id="PTHR47978">
    <property type="match status" value="1"/>
</dbReference>
<keyword evidence="1" id="KW-0547">Nucleotide-binding</keyword>
<dbReference type="AlphaFoldDB" id="A9V5R0"/>
<dbReference type="STRING" id="81824.A9V5R0"/>
<dbReference type="GO" id="GO:0012505">
    <property type="term" value="C:endomembrane system"/>
    <property type="evidence" value="ECO:0000318"/>
    <property type="project" value="GO_Central"/>
</dbReference>
<keyword evidence="3" id="KW-1185">Reference proteome</keyword>
<dbReference type="InterPro" id="IPR001806">
    <property type="entry name" value="Small_GTPase"/>
</dbReference>
<organism evidence="2 3">
    <name type="scientific">Monosiga brevicollis</name>
    <name type="common">Choanoflagellate</name>
    <dbReference type="NCBI Taxonomy" id="81824"/>
    <lineage>
        <taxon>Eukaryota</taxon>
        <taxon>Choanoflagellata</taxon>
        <taxon>Craspedida</taxon>
        <taxon>Salpingoecidae</taxon>
        <taxon>Monosiga</taxon>
    </lineage>
</organism>
<name>A9V5R0_MONBE</name>
<dbReference type="Gene3D" id="3.40.50.300">
    <property type="entry name" value="P-loop containing nucleotide triphosphate hydrolases"/>
    <property type="match status" value="1"/>
</dbReference>
<dbReference type="KEGG" id="mbr:MONBRDRAFT_35367"/>
<accession>A9V5R0</accession>
<evidence type="ECO:0000313" key="2">
    <source>
        <dbReference type="EMBL" id="EDQ87084.1"/>
    </source>
</evidence>